<dbReference type="RefSeq" id="WP_065851097.1">
    <property type="nucleotide sequence ID" value="NZ_LYPC01000011.1"/>
</dbReference>
<dbReference type="GO" id="GO:0030288">
    <property type="term" value="C:outer membrane-bounded periplasmic space"/>
    <property type="evidence" value="ECO:0007669"/>
    <property type="project" value="TreeGrafter"/>
</dbReference>
<evidence type="ECO:0000256" key="2">
    <source>
        <dbReference type="ARBA" id="ARBA00007639"/>
    </source>
</evidence>
<name>A0A1C1A6Y6_9BACL</name>
<sequence length="331" mass="36377">MRNKSWTLGLLGLFLIICCVMVQFLASTLKIDQLVQQMVQSGVQQKPYKHVVLIAQELDNPFWRTVEKGASEAAARLGMKIDYWGPIRINPAEQTNLLEKSITTKPDALLVQGIKEAQYDLLISKAIDQGIPVITLDADEPASRRLTYVGTDNREAGRRMGELVLEAASEKGRIGVIIGSELAENQQQRLEGFRSALAKAPLFEIIDIRSSNISRIQAAKHTEAMLKQYPAIQTMVGFSSLDAAGIVEGVKAVHREGIAVFGFDDIEATRQGIAQGTIRASVVQQPQEIGAQSVHMLDAYFHQNTLPAQQYTGTYILDMSNLSDQASTPTP</sequence>
<dbReference type="PANTHER" id="PTHR30036">
    <property type="entry name" value="D-XYLOSE-BINDING PERIPLASMIC PROTEIN"/>
    <property type="match status" value="1"/>
</dbReference>
<dbReference type="InterPro" id="IPR025997">
    <property type="entry name" value="SBP_2_dom"/>
</dbReference>
<dbReference type="GO" id="GO:0030246">
    <property type="term" value="F:carbohydrate binding"/>
    <property type="evidence" value="ECO:0007669"/>
    <property type="project" value="TreeGrafter"/>
</dbReference>
<comment type="caution">
    <text evidence="4">The sequence shown here is derived from an EMBL/GenBank/DDBJ whole genome shotgun (WGS) entry which is preliminary data.</text>
</comment>
<dbReference type="STRING" id="512399.A8709_02525"/>
<evidence type="ECO:0000313" key="5">
    <source>
        <dbReference type="Proteomes" id="UP000093309"/>
    </source>
</evidence>
<dbReference type="OrthoDB" id="6196975at2"/>
<dbReference type="Pfam" id="PF13407">
    <property type="entry name" value="Peripla_BP_4"/>
    <property type="match status" value="1"/>
</dbReference>
<feature type="domain" description="Periplasmic binding protein" evidence="3">
    <location>
        <begin position="52"/>
        <end position="300"/>
    </location>
</feature>
<dbReference type="Gene3D" id="3.40.50.2300">
    <property type="match status" value="2"/>
</dbReference>
<dbReference type="Proteomes" id="UP000093309">
    <property type="component" value="Unassembled WGS sequence"/>
</dbReference>
<dbReference type="EMBL" id="LYPC01000011">
    <property type="protein sequence ID" value="OCT16325.1"/>
    <property type="molecule type" value="Genomic_DNA"/>
</dbReference>
<reference evidence="5" key="1">
    <citation type="submission" date="2016-05" db="EMBL/GenBank/DDBJ databases">
        <title>Paenibacillus oryzae. sp. nov., isolated from the rice root.</title>
        <authorList>
            <person name="Zhang J."/>
            <person name="Zhang X."/>
        </authorList>
    </citation>
    <scope>NUCLEOTIDE SEQUENCE [LARGE SCALE GENOMIC DNA]</scope>
    <source>
        <strain evidence="5">KCTC13222</strain>
    </source>
</reference>
<keyword evidence="5" id="KW-1185">Reference proteome</keyword>
<evidence type="ECO:0000313" key="4">
    <source>
        <dbReference type="EMBL" id="OCT16325.1"/>
    </source>
</evidence>
<evidence type="ECO:0000256" key="1">
    <source>
        <dbReference type="ARBA" id="ARBA00004196"/>
    </source>
</evidence>
<gene>
    <name evidence="4" type="ORF">A8709_02525</name>
</gene>
<comment type="similarity">
    <text evidence="2">Belongs to the bacterial solute-binding protein 2 family.</text>
</comment>
<comment type="subcellular location">
    <subcellularLocation>
        <location evidence="1">Cell envelope</location>
    </subcellularLocation>
</comment>
<evidence type="ECO:0000259" key="3">
    <source>
        <dbReference type="Pfam" id="PF13407"/>
    </source>
</evidence>
<dbReference type="InterPro" id="IPR028082">
    <property type="entry name" value="Peripla_BP_I"/>
</dbReference>
<proteinExistence type="inferred from homology"/>
<dbReference type="PANTHER" id="PTHR30036:SF7">
    <property type="entry name" value="ABC TRANSPORTER PERIPLASMIC-BINDING PROTEIN YPHF"/>
    <property type="match status" value="1"/>
</dbReference>
<accession>A0A1C1A6Y6</accession>
<dbReference type="AlphaFoldDB" id="A0A1C1A6Y6"/>
<dbReference type="InterPro" id="IPR050555">
    <property type="entry name" value="Bact_Solute-Bind_Prot2"/>
</dbReference>
<organism evidence="4 5">
    <name type="scientific">Paenibacillus pectinilyticus</name>
    <dbReference type="NCBI Taxonomy" id="512399"/>
    <lineage>
        <taxon>Bacteria</taxon>
        <taxon>Bacillati</taxon>
        <taxon>Bacillota</taxon>
        <taxon>Bacilli</taxon>
        <taxon>Bacillales</taxon>
        <taxon>Paenibacillaceae</taxon>
        <taxon>Paenibacillus</taxon>
    </lineage>
</organism>
<dbReference type="SUPFAM" id="SSF53822">
    <property type="entry name" value="Periplasmic binding protein-like I"/>
    <property type="match status" value="1"/>
</dbReference>
<protein>
    <submittedName>
        <fullName evidence="4">LacI family transcriptional regulator</fullName>
    </submittedName>
</protein>